<dbReference type="AlphaFoldDB" id="Q0RDF3"/>
<evidence type="ECO:0000256" key="6">
    <source>
        <dbReference type="SAM" id="Phobius"/>
    </source>
</evidence>
<evidence type="ECO:0000256" key="3">
    <source>
        <dbReference type="ARBA" id="ARBA00023295"/>
    </source>
</evidence>
<evidence type="ECO:0000256" key="2">
    <source>
        <dbReference type="ARBA" id="ARBA00022801"/>
    </source>
</evidence>
<proteinExistence type="inferred from homology"/>
<feature type="region of interest" description="Disordered" evidence="5">
    <location>
        <begin position="67"/>
        <end position="109"/>
    </location>
</feature>
<evidence type="ECO:0000313" key="9">
    <source>
        <dbReference type="Proteomes" id="UP000000657"/>
    </source>
</evidence>
<evidence type="ECO:0000256" key="4">
    <source>
        <dbReference type="PROSITE-ProRule" id="PRU01100"/>
    </source>
</evidence>
<feature type="compositionally biased region" description="Low complexity" evidence="5">
    <location>
        <begin position="331"/>
        <end position="349"/>
    </location>
</feature>
<feature type="region of interest" description="Disordered" evidence="5">
    <location>
        <begin position="208"/>
        <end position="359"/>
    </location>
</feature>
<feature type="compositionally biased region" description="Low complexity" evidence="5">
    <location>
        <begin position="308"/>
        <end position="321"/>
    </location>
</feature>
<keyword evidence="9" id="KW-1185">Reference proteome</keyword>
<dbReference type="KEGG" id="fal:FRAAL5891"/>
<keyword evidence="2 4" id="KW-0378">Hydrolase</keyword>
<comment type="similarity">
    <text evidence="1 4">Belongs to the glycosyl hydrolase 26 family.</text>
</comment>
<gene>
    <name evidence="8" type="ordered locus">FRAAL5891</name>
</gene>
<keyword evidence="6" id="KW-0472">Membrane</keyword>
<dbReference type="PANTHER" id="PTHR40079:SF4">
    <property type="entry name" value="GH26 DOMAIN-CONTAINING PROTEIN-RELATED"/>
    <property type="match status" value="1"/>
</dbReference>
<keyword evidence="6" id="KW-1133">Transmembrane helix</keyword>
<keyword evidence="6" id="KW-0812">Transmembrane</keyword>
<dbReference type="STRING" id="326424.FRAAL5891"/>
<dbReference type="GO" id="GO:0016985">
    <property type="term" value="F:mannan endo-1,4-beta-mannosidase activity"/>
    <property type="evidence" value="ECO:0007669"/>
    <property type="project" value="InterPro"/>
</dbReference>
<protein>
    <recommendedName>
        <fullName evidence="7">GH26 domain-containing protein</fullName>
    </recommendedName>
</protein>
<feature type="region of interest" description="Disordered" evidence="5">
    <location>
        <begin position="1"/>
        <end position="42"/>
    </location>
</feature>
<sequence>MVSTSRRRPSPPVGRSVSPPTRPRGAPGHGGPGRRRARRPVRTGARLGLVSVFVLGLLGAVTPLAQAAGETPSPQPSATPPSAVSPSASPTASTEPAGTAQPGVPISTMTPQARSRITLVLFDEDIVLVGGRDFAAGDDVTVAAETTSLGGSALTKADADGRFILGFRVPADFKGTVNVKATQGNATAAEALDVTGPEAAAKEFRQAPALPDVPVQHSGSSTATGTTTTPGATATPGAAALPGTTGTAASASPGAASPTVSPGPDAVGSPTPSATTQPSPAVGVTTPPSPTASPSAAEGRGGRRPFGAASPSASAASPSAAGLPTVPPASPGTTTGATAAATPATGGAPEIDAGGSTSGLPWLSGFQSHQLAQLTEFGNWRGRPNDLVHVYTDRTSGWGGLVEPSWPVDLFKGFAGKLLISEPTYPKGQGDNGACARGEYDGQWKKLGSFLVAHGRGDSIVRIGWEFNGTFMYWHTDADATTFRTCFQKISAAIRSTDPQVKIDWTFNAHNSPVPTGNSPWSAYPGDEYVDYVGIDAYDHFPPSKDDATWNKQCEDVNGLCYVIRFAREHGKKVGVGEWGVASCSGDGGGDNPFYIQKMFETFKAAGDVMGYDAYFSDPTPGNVCSTITNGGQNPKAAAEYKKLFGTGAS</sequence>
<dbReference type="SUPFAM" id="SSF51445">
    <property type="entry name" value="(Trans)glycosidases"/>
    <property type="match status" value="1"/>
</dbReference>
<dbReference type="InterPro" id="IPR017853">
    <property type="entry name" value="GH"/>
</dbReference>
<dbReference type="Gene3D" id="3.20.20.80">
    <property type="entry name" value="Glycosidases"/>
    <property type="match status" value="1"/>
</dbReference>
<dbReference type="PANTHER" id="PTHR40079">
    <property type="entry name" value="MANNAN ENDO-1,4-BETA-MANNOSIDASE E-RELATED"/>
    <property type="match status" value="1"/>
</dbReference>
<accession>Q0RDF3</accession>
<reference evidence="8 9" key="1">
    <citation type="journal article" date="2007" name="Genome Res.">
        <title>Genome characteristics of facultatively symbiotic Frankia sp. strains reflect host range and host plant biogeography.</title>
        <authorList>
            <person name="Normand P."/>
            <person name="Lapierre P."/>
            <person name="Tisa L.S."/>
            <person name="Gogarten J.P."/>
            <person name="Alloisio N."/>
            <person name="Bagnarol E."/>
            <person name="Bassi C.A."/>
            <person name="Berry A.M."/>
            <person name="Bickhart D.M."/>
            <person name="Choisne N."/>
            <person name="Couloux A."/>
            <person name="Cournoyer B."/>
            <person name="Cruveiller S."/>
            <person name="Daubin V."/>
            <person name="Demange N."/>
            <person name="Francino M.P."/>
            <person name="Goltsman E."/>
            <person name="Huang Y."/>
            <person name="Kopp O.R."/>
            <person name="Labarre L."/>
            <person name="Lapidus A."/>
            <person name="Lavire C."/>
            <person name="Marechal J."/>
            <person name="Martinez M."/>
            <person name="Mastronunzio J.E."/>
            <person name="Mullin B.C."/>
            <person name="Niemann J."/>
            <person name="Pujic P."/>
            <person name="Rawnsley T."/>
            <person name="Rouy Z."/>
            <person name="Schenowitz C."/>
            <person name="Sellstedt A."/>
            <person name="Tavares F."/>
            <person name="Tomkins J.P."/>
            <person name="Vallenet D."/>
            <person name="Valverde C."/>
            <person name="Wall L.G."/>
            <person name="Wang Y."/>
            <person name="Medigue C."/>
            <person name="Benson D.R."/>
        </authorList>
    </citation>
    <scope>NUCLEOTIDE SEQUENCE [LARGE SCALE GENOMIC DNA]</scope>
    <source>
        <strain evidence="9">DSM 45986 / CECT 9034 / ACN14a</strain>
    </source>
</reference>
<dbReference type="HOGENOM" id="CLU_451108_0_0_11"/>
<organism evidence="8 9">
    <name type="scientific">Frankia alni (strain DSM 45986 / CECT 9034 / ACN14a)</name>
    <dbReference type="NCBI Taxonomy" id="326424"/>
    <lineage>
        <taxon>Bacteria</taxon>
        <taxon>Bacillati</taxon>
        <taxon>Actinomycetota</taxon>
        <taxon>Actinomycetes</taxon>
        <taxon>Frankiales</taxon>
        <taxon>Frankiaceae</taxon>
        <taxon>Frankia</taxon>
    </lineage>
</organism>
<dbReference type="EMBL" id="CT573213">
    <property type="protein sequence ID" value="CAJ64516.1"/>
    <property type="molecule type" value="Genomic_DNA"/>
</dbReference>
<dbReference type="PROSITE" id="PS51764">
    <property type="entry name" value="GH26"/>
    <property type="match status" value="1"/>
</dbReference>
<feature type="active site" description="Proton donor" evidence="4">
    <location>
        <position position="466"/>
    </location>
</feature>
<dbReference type="Proteomes" id="UP000000657">
    <property type="component" value="Chromosome"/>
</dbReference>
<evidence type="ECO:0000256" key="5">
    <source>
        <dbReference type="SAM" id="MobiDB-lite"/>
    </source>
</evidence>
<feature type="compositionally biased region" description="Low complexity" evidence="5">
    <location>
        <begin position="13"/>
        <end position="26"/>
    </location>
</feature>
<dbReference type="GO" id="GO:0006080">
    <property type="term" value="P:substituted mannan metabolic process"/>
    <property type="evidence" value="ECO:0007669"/>
    <property type="project" value="InterPro"/>
</dbReference>
<feature type="active site" description="Nucleophile" evidence="4">
    <location>
        <position position="578"/>
    </location>
</feature>
<keyword evidence="3 4" id="KW-0326">Glycosidase</keyword>
<dbReference type="Pfam" id="PF02156">
    <property type="entry name" value="Glyco_hydro_26"/>
    <property type="match status" value="1"/>
</dbReference>
<dbReference type="RefSeq" id="WP_011606952.1">
    <property type="nucleotide sequence ID" value="NC_008278.1"/>
</dbReference>
<dbReference type="InterPro" id="IPR022790">
    <property type="entry name" value="GH26_dom"/>
</dbReference>
<dbReference type="InterPro" id="IPR000805">
    <property type="entry name" value="Glyco_hydro_26"/>
</dbReference>
<name>Q0RDF3_FRAAA</name>
<dbReference type="eggNOG" id="COG4124">
    <property type="taxonomic scope" value="Bacteria"/>
</dbReference>
<feature type="compositionally biased region" description="Basic residues" evidence="5">
    <location>
        <begin position="32"/>
        <end position="41"/>
    </location>
</feature>
<evidence type="ECO:0000256" key="1">
    <source>
        <dbReference type="ARBA" id="ARBA00007754"/>
    </source>
</evidence>
<feature type="compositionally biased region" description="Low complexity" evidence="5">
    <location>
        <begin position="80"/>
        <end position="100"/>
    </location>
</feature>
<evidence type="ECO:0000313" key="8">
    <source>
        <dbReference type="EMBL" id="CAJ64516.1"/>
    </source>
</evidence>
<feature type="compositionally biased region" description="Low complexity" evidence="5">
    <location>
        <begin position="218"/>
        <end position="297"/>
    </location>
</feature>
<feature type="transmembrane region" description="Helical" evidence="6">
    <location>
        <begin position="44"/>
        <end position="65"/>
    </location>
</feature>
<evidence type="ECO:0000259" key="7">
    <source>
        <dbReference type="PROSITE" id="PS51764"/>
    </source>
</evidence>
<feature type="domain" description="GH26" evidence="7">
    <location>
        <begin position="318"/>
        <end position="650"/>
    </location>
</feature>